<dbReference type="PRINTS" id="PR00834">
    <property type="entry name" value="PROTEASES2C"/>
</dbReference>
<evidence type="ECO:0000256" key="9">
    <source>
        <dbReference type="ARBA" id="ARBA00022764"/>
    </source>
</evidence>
<keyword evidence="7" id="KW-0732">Signal</keyword>
<keyword evidence="12" id="KW-0346">Stress response</keyword>
<protein>
    <recommendedName>
        <fullName evidence="5">Probable periplasmic serine endoprotease DegP-like</fullName>
        <ecNumber evidence="4">3.4.21.107</ecNumber>
    </recommendedName>
    <alternativeName>
        <fullName evidence="13">Protease Do</fullName>
    </alternativeName>
</protein>
<evidence type="ECO:0000256" key="10">
    <source>
        <dbReference type="ARBA" id="ARBA00022801"/>
    </source>
</evidence>
<dbReference type="InterPro" id="IPR011782">
    <property type="entry name" value="Pept_S1C_Do"/>
</dbReference>
<dbReference type="SMART" id="SM00228">
    <property type="entry name" value="PDZ"/>
    <property type="match status" value="2"/>
</dbReference>
<dbReference type="GO" id="GO:0030313">
    <property type="term" value="C:cell envelope"/>
    <property type="evidence" value="ECO:0007669"/>
    <property type="project" value="UniProtKB-SubCell"/>
</dbReference>
<evidence type="ECO:0000256" key="1">
    <source>
        <dbReference type="ARBA" id="ARBA00001772"/>
    </source>
</evidence>
<evidence type="ECO:0000256" key="7">
    <source>
        <dbReference type="ARBA" id="ARBA00022729"/>
    </source>
</evidence>
<comment type="similarity">
    <text evidence="3">Belongs to the peptidase S1C family.</text>
</comment>
<feature type="binding site" evidence="15">
    <location>
        <position position="77"/>
    </location>
    <ligand>
        <name>substrate</name>
    </ligand>
</feature>
<evidence type="ECO:0000256" key="13">
    <source>
        <dbReference type="ARBA" id="ARBA00032850"/>
    </source>
</evidence>
<proteinExistence type="inferred from homology"/>
<dbReference type="InterPro" id="IPR001940">
    <property type="entry name" value="Peptidase_S1C"/>
</dbReference>
<dbReference type="EC" id="3.4.21.107" evidence="4"/>
<keyword evidence="10" id="KW-0378">Hydrolase</keyword>
<dbReference type="Gene3D" id="2.30.42.10">
    <property type="match status" value="2"/>
</dbReference>
<organism evidence="18">
    <name type="scientific">candidate division WOR-3 bacterium</name>
    <dbReference type="NCBI Taxonomy" id="2052148"/>
    <lineage>
        <taxon>Bacteria</taxon>
        <taxon>Bacteria division WOR-3</taxon>
    </lineage>
</organism>
<dbReference type="CDD" id="cd10839">
    <property type="entry name" value="cpPDZ1_DegP-like"/>
    <property type="match status" value="1"/>
</dbReference>
<dbReference type="Pfam" id="PF13365">
    <property type="entry name" value="Trypsin_2"/>
    <property type="match status" value="1"/>
</dbReference>
<dbReference type="FunFam" id="2.40.10.120:FF:000007">
    <property type="entry name" value="Periplasmic serine endoprotease DegP-like"/>
    <property type="match status" value="1"/>
</dbReference>
<dbReference type="SUPFAM" id="SSF50494">
    <property type="entry name" value="Trypsin-like serine proteases"/>
    <property type="match status" value="1"/>
</dbReference>
<evidence type="ECO:0000256" key="14">
    <source>
        <dbReference type="PIRSR" id="PIRSR611782-1"/>
    </source>
</evidence>
<dbReference type="InterPro" id="IPR001478">
    <property type="entry name" value="PDZ"/>
</dbReference>
<evidence type="ECO:0000256" key="6">
    <source>
        <dbReference type="ARBA" id="ARBA00022670"/>
    </source>
</evidence>
<feature type="active site" description="Charge relay system" evidence="14">
    <location>
        <position position="166"/>
    </location>
</feature>
<evidence type="ECO:0000256" key="12">
    <source>
        <dbReference type="ARBA" id="ARBA00023016"/>
    </source>
</evidence>
<dbReference type="GO" id="GO:0004252">
    <property type="term" value="F:serine-type endopeptidase activity"/>
    <property type="evidence" value="ECO:0007669"/>
    <property type="project" value="InterPro"/>
</dbReference>
<dbReference type="InterPro" id="IPR036034">
    <property type="entry name" value="PDZ_sf"/>
</dbReference>
<feature type="binding site" evidence="15">
    <location>
        <begin position="242"/>
        <end position="244"/>
    </location>
    <ligand>
        <name>substrate</name>
    </ligand>
</feature>
<evidence type="ECO:0000256" key="3">
    <source>
        <dbReference type="ARBA" id="ARBA00010541"/>
    </source>
</evidence>
<sequence>MEGKISLKSAGIITGIAAIVAFLFGLIISAGIPALSNKTEASQGAVGLNPIVTEQGESPFTRVAEMVSPAVVNISAEKSVKTGIEDFEWDLRGPFEDFFRDFFKNFPRGESKTTTLGSGFIISEDGYVVTNYHVIKNATNIIIRLTNKKEYKGKDVKIIGYDSRTDVALLKIETKDKFPYLKFGDSDKIKVGDWVMAVGNPFNLEGTVTVGVISAKGRSHIPLSEGPDLQNFLQTDAAINPGNSGGPLLNLQGEVIGINTAITSTSGGNIGIGFAIPINLAKSVIEELKTKGKITRGYLGVYLEDLTEDMKNALNLPSLEGVLINEVIANSPADNAGIKEGDVIIEYDGNKVTDVQSFRIMVASTAPGKTVKLKLIRNSREMELKVKIGEMKEEVALSGGEKQGAELGMQVVDIDSPDAKMYNISTKKGVVVTEVESSSPAGDAGIQPGDVIIGIGNKEIADISDFRKAIQDLKKGKPVIFQIQRGERKRYVALTP</sequence>
<feature type="transmembrane region" description="Helical" evidence="16">
    <location>
        <begin position="12"/>
        <end position="35"/>
    </location>
</feature>
<feature type="binding site" evidence="15">
    <location>
        <position position="133"/>
    </location>
    <ligand>
        <name>substrate</name>
    </ligand>
</feature>
<keyword evidence="11" id="KW-0720">Serine protease</keyword>
<evidence type="ECO:0000256" key="16">
    <source>
        <dbReference type="SAM" id="Phobius"/>
    </source>
</evidence>
<dbReference type="Gene3D" id="2.40.10.120">
    <property type="match status" value="1"/>
</dbReference>
<feature type="domain" description="PDZ" evidence="17">
    <location>
        <begin position="394"/>
        <end position="464"/>
    </location>
</feature>
<dbReference type="SUPFAM" id="SSF50156">
    <property type="entry name" value="PDZ domain-like"/>
    <property type="match status" value="2"/>
</dbReference>
<keyword evidence="6 18" id="KW-0645">Protease</keyword>
<dbReference type="InterPro" id="IPR009003">
    <property type="entry name" value="Peptidase_S1_PA"/>
</dbReference>
<comment type="caution">
    <text evidence="18">The sequence shown here is derived from an EMBL/GenBank/DDBJ whole genome shotgun (WGS) entry which is preliminary data.</text>
</comment>
<comment type="subcellular location">
    <subcellularLocation>
        <location evidence="2">Cell envelope</location>
    </subcellularLocation>
</comment>
<evidence type="ECO:0000256" key="4">
    <source>
        <dbReference type="ARBA" id="ARBA00013035"/>
    </source>
</evidence>
<comment type="catalytic activity">
    <reaction evidence="1">
        <text>Acts on substrates that are at least partially unfolded. The cleavage site P1 residue is normally between a pair of hydrophobic residues, such as Val-|-Val.</text>
        <dbReference type="EC" id="3.4.21.107"/>
    </reaction>
</comment>
<keyword evidence="9" id="KW-0574">Periplasm</keyword>
<evidence type="ECO:0000256" key="5">
    <source>
        <dbReference type="ARBA" id="ARBA00013958"/>
    </source>
</evidence>
<dbReference type="AlphaFoldDB" id="A0A7C6EIT5"/>
<evidence type="ECO:0000256" key="8">
    <source>
        <dbReference type="ARBA" id="ARBA00022737"/>
    </source>
</evidence>
<dbReference type="GO" id="GO:0006508">
    <property type="term" value="P:proteolysis"/>
    <property type="evidence" value="ECO:0007669"/>
    <property type="project" value="UniProtKB-KW"/>
</dbReference>
<evidence type="ECO:0000256" key="15">
    <source>
        <dbReference type="PIRSR" id="PIRSR611782-2"/>
    </source>
</evidence>
<feature type="active site" description="Charge relay system" evidence="14">
    <location>
        <position position="244"/>
    </location>
</feature>
<dbReference type="EMBL" id="DTHJ01000135">
    <property type="protein sequence ID" value="HHS63282.1"/>
    <property type="molecule type" value="Genomic_DNA"/>
</dbReference>
<dbReference type="NCBIfam" id="TIGR02037">
    <property type="entry name" value="degP_htrA_DO"/>
    <property type="match status" value="1"/>
</dbReference>
<evidence type="ECO:0000256" key="2">
    <source>
        <dbReference type="ARBA" id="ARBA00004196"/>
    </source>
</evidence>
<keyword evidence="8" id="KW-0677">Repeat</keyword>
<dbReference type="PANTHER" id="PTHR22939:SF129">
    <property type="entry name" value="SERINE PROTEASE HTRA2, MITOCHONDRIAL"/>
    <property type="match status" value="1"/>
</dbReference>
<evidence type="ECO:0000313" key="18">
    <source>
        <dbReference type="EMBL" id="HHS63282.1"/>
    </source>
</evidence>
<feature type="active site" description="Charge relay system" evidence="14">
    <location>
        <position position="133"/>
    </location>
</feature>
<evidence type="ECO:0000259" key="17">
    <source>
        <dbReference type="PROSITE" id="PS50106"/>
    </source>
</evidence>
<keyword evidence="16" id="KW-1133">Transmembrane helix</keyword>
<evidence type="ECO:0000256" key="11">
    <source>
        <dbReference type="ARBA" id="ARBA00022825"/>
    </source>
</evidence>
<dbReference type="PROSITE" id="PS50106">
    <property type="entry name" value="PDZ"/>
    <property type="match status" value="2"/>
</dbReference>
<keyword evidence="16" id="KW-0472">Membrane</keyword>
<feature type="domain" description="PDZ" evidence="17">
    <location>
        <begin position="293"/>
        <end position="379"/>
    </location>
</feature>
<keyword evidence="16" id="KW-0812">Transmembrane</keyword>
<gene>
    <name evidence="18" type="ORF">ENV70_06705</name>
</gene>
<accession>A0A7C6EIT5</accession>
<dbReference type="FunFam" id="2.40.10.10:FF:000001">
    <property type="entry name" value="Periplasmic serine protease DegS"/>
    <property type="match status" value="1"/>
</dbReference>
<name>A0A7C6EIT5_UNCW3</name>
<dbReference type="PANTHER" id="PTHR22939">
    <property type="entry name" value="SERINE PROTEASE FAMILY S1C HTRA-RELATED"/>
    <property type="match status" value="1"/>
</dbReference>
<reference evidence="18" key="1">
    <citation type="journal article" date="2020" name="mSystems">
        <title>Genome- and Community-Level Interaction Insights into Carbon Utilization and Element Cycling Functions of Hydrothermarchaeota in Hydrothermal Sediment.</title>
        <authorList>
            <person name="Zhou Z."/>
            <person name="Liu Y."/>
            <person name="Xu W."/>
            <person name="Pan J."/>
            <person name="Luo Z.H."/>
            <person name="Li M."/>
        </authorList>
    </citation>
    <scope>NUCLEOTIDE SEQUENCE [LARGE SCALE GENOMIC DNA]</scope>
    <source>
        <strain evidence="18">SpSt-783</strain>
    </source>
</reference>
<feature type="binding site" evidence="15">
    <location>
        <position position="166"/>
    </location>
    <ligand>
        <name>substrate</name>
    </ligand>
</feature>
<dbReference type="Pfam" id="PF13180">
    <property type="entry name" value="PDZ_2"/>
    <property type="match status" value="2"/>
</dbReference>